<keyword evidence="3" id="KW-1185">Reference proteome</keyword>
<dbReference type="PANTHER" id="PTHR43245">
    <property type="entry name" value="BIFUNCTIONAL POLYMYXIN RESISTANCE PROTEIN ARNA"/>
    <property type="match status" value="1"/>
</dbReference>
<evidence type="ECO:0000313" key="3">
    <source>
        <dbReference type="Proteomes" id="UP000753961"/>
    </source>
</evidence>
<dbReference type="Pfam" id="PF01370">
    <property type="entry name" value="Epimerase"/>
    <property type="match status" value="1"/>
</dbReference>
<sequence>MDEIIPHPPKGARSTDKELIVVTGSSGRIGYGLIKRLAENYRVVGLDRVGPPYPPKEAECVNFDITDEEAIDSAMERIRYGYGSKISSVVHLAAYYSFNTKESPGYEEINEKGTHKLLRQLQDFEVEQFIYSSTNLLYKPQDPGTKVHEDCPVEPHWAYPRSKLHTEEFIRKYNQAIPAVFLRVAGVYTDWCHSIPLSQQIKRIYEEDLISHFYSGDLNHGSVFVHLDDVLDAIIRTIERREAIPDETPINIGEPVTPSYQELQDKIGKLIHGKKWKTYEMPEGLAKAGAWMRDLFGDPFIKPWMIDRADDHYEYDINRAEKMLGWKPKHALMDTLPTMISHLKDDPEKWYKENNLE</sequence>
<dbReference type="InterPro" id="IPR050177">
    <property type="entry name" value="Lipid_A_modif_metabolic_enz"/>
</dbReference>
<evidence type="ECO:0000259" key="1">
    <source>
        <dbReference type="Pfam" id="PF01370"/>
    </source>
</evidence>
<feature type="domain" description="NAD-dependent epimerase/dehydratase" evidence="1">
    <location>
        <begin position="20"/>
        <end position="253"/>
    </location>
</feature>
<comment type="caution">
    <text evidence="2">The sequence shown here is derived from an EMBL/GenBank/DDBJ whole genome shotgun (WGS) entry which is preliminary data.</text>
</comment>
<dbReference type="Proteomes" id="UP000753961">
    <property type="component" value="Unassembled WGS sequence"/>
</dbReference>
<dbReference type="EMBL" id="JAHVHU010000011">
    <property type="protein sequence ID" value="MBY5959094.1"/>
    <property type="molecule type" value="Genomic_DNA"/>
</dbReference>
<name>A0A953HN90_9BACT</name>
<protein>
    <submittedName>
        <fullName evidence="2">NAD(P)-dependent oxidoreductase</fullName>
    </submittedName>
</protein>
<reference evidence="2" key="1">
    <citation type="submission" date="2021-06" db="EMBL/GenBank/DDBJ databases">
        <title>44 bacteria genomes isolated from Dapeng, Shenzhen.</title>
        <authorList>
            <person name="Zheng W."/>
            <person name="Yu S."/>
            <person name="Huang Y."/>
        </authorList>
    </citation>
    <scope>NUCLEOTIDE SEQUENCE</scope>
    <source>
        <strain evidence="2">DP5N28-2</strain>
    </source>
</reference>
<evidence type="ECO:0000313" key="2">
    <source>
        <dbReference type="EMBL" id="MBY5959094.1"/>
    </source>
</evidence>
<proteinExistence type="predicted"/>
<organism evidence="2 3">
    <name type="scientific">Membranihabitans marinus</name>
    <dbReference type="NCBI Taxonomy" id="1227546"/>
    <lineage>
        <taxon>Bacteria</taxon>
        <taxon>Pseudomonadati</taxon>
        <taxon>Bacteroidota</taxon>
        <taxon>Saprospiria</taxon>
        <taxon>Saprospirales</taxon>
        <taxon>Saprospiraceae</taxon>
        <taxon>Membranihabitans</taxon>
    </lineage>
</organism>
<dbReference type="RefSeq" id="WP_222580624.1">
    <property type="nucleotide sequence ID" value="NZ_JAHVHU010000011.1"/>
</dbReference>
<gene>
    <name evidence="2" type="ORF">KUV50_13160</name>
</gene>
<dbReference type="SUPFAM" id="SSF51735">
    <property type="entry name" value="NAD(P)-binding Rossmann-fold domains"/>
    <property type="match status" value="1"/>
</dbReference>
<dbReference type="InterPro" id="IPR036291">
    <property type="entry name" value="NAD(P)-bd_dom_sf"/>
</dbReference>
<accession>A0A953HN90</accession>
<dbReference type="InterPro" id="IPR001509">
    <property type="entry name" value="Epimerase_deHydtase"/>
</dbReference>
<dbReference type="AlphaFoldDB" id="A0A953HN90"/>
<dbReference type="Gene3D" id="3.40.50.720">
    <property type="entry name" value="NAD(P)-binding Rossmann-like Domain"/>
    <property type="match status" value="1"/>
</dbReference>